<sequence>MSRAKRPYVICHMVPSVDGRIVTTGWKLSSRALSEYERTAETFDADAWMIGRISMEPYAGKAKVPVRKAGQPIPRTDFIARRDAESYAIALDPSGKLTWKSGSIDDEHVITILTEQVSDDYLAFLQSKGVSYLFGGKTELNLKRVLEKLRKDFGIKRLLLEGGGKINGSFLVADLIDELSVLMAPIADGSIGTPSLFDAGEGRGPVRHLKLVSAEPRKGDMLWLKYKVRKSASKR</sequence>
<evidence type="ECO:0000313" key="5">
    <source>
        <dbReference type="EMBL" id="QDE69505.1"/>
    </source>
</evidence>
<dbReference type="PANTHER" id="PTHR38011">
    <property type="entry name" value="DIHYDROFOLATE REDUCTASE FAMILY PROTEIN (AFU_ORTHOLOGUE AFUA_8G06820)"/>
    <property type="match status" value="1"/>
</dbReference>
<reference evidence="5 6" key="1">
    <citation type="journal article" date="2019" name="Science">
        <title>Social genes are selection hotspots in kin groups of a soil microbe.</title>
        <authorList>
            <person name="Wielgoss S."/>
            <person name="Wolfensberger R."/>
            <person name="Sun L."/>
            <person name="Fiegna F."/>
            <person name="Velicer G.J."/>
        </authorList>
    </citation>
    <scope>NUCLEOTIDE SEQUENCE [LARGE SCALE GENOMIC DNA]</scope>
    <source>
        <strain evidence="5 6">MC3.5.9c15</strain>
    </source>
</reference>
<dbReference type="GO" id="GO:0008703">
    <property type="term" value="F:5-amino-6-(5-phosphoribosylamino)uracil reductase activity"/>
    <property type="evidence" value="ECO:0007669"/>
    <property type="project" value="InterPro"/>
</dbReference>
<proteinExistence type="predicted"/>
<dbReference type="InterPro" id="IPR024072">
    <property type="entry name" value="DHFR-like_dom_sf"/>
</dbReference>
<dbReference type="AlphaFoldDB" id="A0AAE6KTT6"/>
<dbReference type="Gene3D" id="3.40.430.10">
    <property type="entry name" value="Dihydrofolate Reductase, subunit A"/>
    <property type="match status" value="1"/>
</dbReference>
<evidence type="ECO:0000259" key="4">
    <source>
        <dbReference type="Pfam" id="PF01872"/>
    </source>
</evidence>
<dbReference type="InterPro" id="IPR002734">
    <property type="entry name" value="RibDG_C"/>
</dbReference>
<organism evidence="5 6">
    <name type="scientific">Myxococcus xanthus</name>
    <dbReference type="NCBI Taxonomy" id="34"/>
    <lineage>
        <taxon>Bacteria</taxon>
        <taxon>Pseudomonadati</taxon>
        <taxon>Myxococcota</taxon>
        <taxon>Myxococcia</taxon>
        <taxon>Myxococcales</taxon>
        <taxon>Cystobacterineae</taxon>
        <taxon>Myxococcaceae</taxon>
        <taxon>Myxococcus</taxon>
    </lineage>
</organism>
<evidence type="ECO:0000256" key="3">
    <source>
        <dbReference type="ARBA" id="ARBA00023002"/>
    </source>
</evidence>
<evidence type="ECO:0000256" key="2">
    <source>
        <dbReference type="ARBA" id="ARBA00022857"/>
    </source>
</evidence>
<evidence type="ECO:0000313" key="6">
    <source>
        <dbReference type="Proteomes" id="UP000320179"/>
    </source>
</evidence>
<dbReference type="InterPro" id="IPR050765">
    <property type="entry name" value="Riboflavin_Biosynth_HTPR"/>
</dbReference>
<dbReference type="RefSeq" id="WP_140798991.1">
    <property type="nucleotide sequence ID" value="NZ_CP017173.1"/>
</dbReference>
<dbReference type="PANTHER" id="PTHR38011:SF7">
    <property type="entry name" value="2,5-DIAMINO-6-RIBOSYLAMINO-4(3H)-PYRIMIDINONE 5'-PHOSPHATE REDUCTASE"/>
    <property type="match status" value="1"/>
</dbReference>
<accession>A0AAE6KTT6</accession>
<evidence type="ECO:0000256" key="1">
    <source>
        <dbReference type="ARBA" id="ARBA00005104"/>
    </source>
</evidence>
<protein>
    <submittedName>
        <fullName evidence="5">Deaminase</fullName>
    </submittedName>
</protein>
<keyword evidence="3" id="KW-0560">Oxidoreductase</keyword>
<dbReference type="Pfam" id="PF01872">
    <property type="entry name" value="RibD_C"/>
    <property type="match status" value="1"/>
</dbReference>
<dbReference type="EMBL" id="CP017174">
    <property type="protein sequence ID" value="QDE69505.1"/>
    <property type="molecule type" value="Genomic_DNA"/>
</dbReference>
<dbReference type="Proteomes" id="UP000320179">
    <property type="component" value="Chromosome"/>
</dbReference>
<gene>
    <name evidence="5" type="ORF">BHS09_22375</name>
</gene>
<dbReference type="SUPFAM" id="SSF53597">
    <property type="entry name" value="Dihydrofolate reductase-like"/>
    <property type="match status" value="1"/>
</dbReference>
<name>A0AAE6KTT6_MYXXA</name>
<keyword evidence="2" id="KW-0521">NADP</keyword>
<dbReference type="GO" id="GO:0009231">
    <property type="term" value="P:riboflavin biosynthetic process"/>
    <property type="evidence" value="ECO:0007669"/>
    <property type="project" value="InterPro"/>
</dbReference>
<comment type="pathway">
    <text evidence="1">Cofactor biosynthesis; riboflavin biosynthesis.</text>
</comment>
<feature type="domain" description="Bacterial bifunctional deaminase-reductase C-terminal" evidence="4">
    <location>
        <begin position="7"/>
        <end position="221"/>
    </location>
</feature>